<sequence length="371" mass="42049">MTYQTIVIDNGSFHQKVGFAGSIEPFVEKSTRHNSIDGIEDTWSQCFYETLRVNPEDHPILLTDAVLRTPEEKQTAAEIIFETFNVPALHIAPQSILSLISSFAYEEVEPSDLTGLILDSGHSSTNVVPVVDGRVLTSKIKSLNVGGKQIISHIQQHLRKRKEPMPNNMQLEIATSIKETLTYVCPNIEKEHIRFDGNPEKHVKIYQGIEKKTGERFECQVQHERFLAPELIMEPKLIDESFTESLAEMVDNTIQSCPVDTRRRLYNNIILSGGNTSFPHFEKRLQKDVKELIHDRLSTSNAIEGIHYNSSDLKVTEVNVSKNHAGIFSAWFGGSIVASSSDFQSHCFTKENYEEEGAYFFRKNDAFNIPF</sequence>
<dbReference type="Pfam" id="PF00022">
    <property type="entry name" value="Actin"/>
    <property type="match status" value="1"/>
</dbReference>
<dbReference type="EMBL" id="BLLK01000047">
    <property type="protein sequence ID" value="GFH53512.1"/>
    <property type="molecule type" value="Genomic_DNA"/>
</dbReference>
<evidence type="ECO:0000256" key="2">
    <source>
        <dbReference type="RuleBase" id="RU000487"/>
    </source>
</evidence>
<gene>
    <name evidence="3" type="ORF">CTEN210_09988</name>
</gene>
<dbReference type="PANTHER" id="PTHR11937">
    <property type="entry name" value="ACTIN"/>
    <property type="match status" value="1"/>
</dbReference>
<evidence type="ECO:0000256" key="1">
    <source>
        <dbReference type="ARBA" id="ARBA00049360"/>
    </source>
</evidence>
<dbReference type="SMART" id="SM00268">
    <property type="entry name" value="ACTIN"/>
    <property type="match status" value="1"/>
</dbReference>
<proteinExistence type="inferred from homology"/>
<keyword evidence="4" id="KW-1185">Reference proteome</keyword>
<dbReference type="InterPro" id="IPR043129">
    <property type="entry name" value="ATPase_NBD"/>
</dbReference>
<evidence type="ECO:0000313" key="3">
    <source>
        <dbReference type="EMBL" id="GFH53512.1"/>
    </source>
</evidence>
<dbReference type="AlphaFoldDB" id="A0AAD3CWV6"/>
<accession>A0AAD3CWV6</accession>
<dbReference type="Proteomes" id="UP001054902">
    <property type="component" value="Unassembled WGS sequence"/>
</dbReference>
<dbReference type="Gene3D" id="3.30.420.40">
    <property type="match status" value="2"/>
</dbReference>
<name>A0AAD3CWV6_9STRA</name>
<comment type="caution">
    <text evidence="3">The sequence shown here is derived from an EMBL/GenBank/DDBJ whole genome shotgun (WGS) entry which is preliminary data.</text>
</comment>
<protein>
    <recommendedName>
        <fullName evidence="5">Actin</fullName>
    </recommendedName>
</protein>
<evidence type="ECO:0000313" key="4">
    <source>
        <dbReference type="Proteomes" id="UP001054902"/>
    </source>
</evidence>
<dbReference type="InterPro" id="IPR004000">
    <property type="entry name" value="Actin"/>
</dbReference>
<dbReference type="SUPFAM" id="SSF53067">
    <property type="entry name" value="Actin-like ATPase domain"/>
    <property type="match status" value="2"/>
</dbReference>
<organism evidence="3 4">
    <name type="scientific">Chaetoceros tenuissimus</name>
    <dbReference type="NCBI Taxonomy" id="426638"/>
    <lineage>
        <taxon>Eukaryota</taxon>
        <taxon>Sar</taxon>
        <taxon>Stramenopiles</taxon>
        <taxon>Ochrophyta</taxon>
        <taxon>Bacillariophyta</taxon>
        <taxon>Coscinodiscophyceae</taxon>
        <taxon>Chaetocerotophycidae</taxon>
        <taxon>Chaetocerotales</taxon>
        <taxon>Chaetocerotaceae</taxon>
        <taxon>Chaetoceros</taxon>
    </lineage>
</organism>
<dbReference type="Gene3D" id="3.90.640.10">
    <property type="entry name" value="Actin, Chain A, domain 4"/>
    <property type="match status" value="1"/>
</dbReference>
<reference evidence="3 4" key="1">
    <citation type="journal article" date="2021" name="Sci. Rep.">
        <title>The genome of the diatom Chaetoceros tenuissimus carries an ancient integrated fragment of an extant virus.</title>
        <authorList>
            <person name="Hongo Y."/>
            <person name="Kimura K."/>
            <person name="Takaki Y."/>
            <person name="Yoshida Y."/>
            <person name="Baba S."/>
            <person name="Kobayashi G."/>
            <person name="Nagasaki K."/>
            <person name="Hano T."/>
            <person name="Tomaru Y."/>
        </authorList>
    </citation>
    <scope>NUCLEOTIDE SEQUENCE [LARGE SCALE GENOMIC DNA]</scope>
    <source>
        <strain evidence="3 4">NIES-3715</strain>
    </source>
</reference>
<evidence type="ECO:0008006" key="5">
    <source>
        <dbReference type="Google" id="ProtNLM"/>
    </source>
</evidence>
<comment type="catalytic activity">
    <reaction evidence="1">
        <text>ATP + H2O = ADP + phosphate + H(+)</text>
        <dbReference type="Rhea" id="RHEA:13065"/>
        <dbReference type="ChEBI" id="CHEBI:15377"/>
        <dbReference type="ChEBI" id="CHEBI:15378"/>
        <dbReference type="ChEBI" id="CHEBI:30616"/>
        <dbReference type="ChEBI" id="CHEBI:43474"/>
        <dbReference type="ChEBI" id="CHEBI:456216"/>
    </reaction>
</comment>
<comment type="similarity">
    <text evidence="2">Belongs to the actin family.</text>
</comment>